<accession>A0ABD3QRQ3</accession>
<gene>
    <name evidence="2" type="ORF">ACHAW5_001752</name>
</gene>
<dbReference type="PANTHER" id="PTHR47200">
    <property type="entry name" value="THYLAKOID LUMENAL 15 KDA PROTEIN 1, CHLOROPLASTIC"/>
    <property type="match status" value="1"/>
</dbReference>
<dbReference type="InterPro" id="IPR001646">
    <property type="entry name" value="5peptide_repeat"/>
</dbReference>
<feature type="transmembrane region" description="Helical" evidence="1">
    <location>
        <begin position="20"/>
        <end position="42"/>
    </location>
</feature>
<dbReference type="Gene3D" id="2.160.20.80">
    <property type="entry name" value="E3 ubiquitin-protein ligase SopA"/>
    <property type="match status" value="1"/>
</dbReference>
<keyword evidence="1" id="KW-0812">Transmembrane</keyword>
<dbReference type="EMBL" id="JALLAZ020000131">
    <property type="protein sequence ID" value="KAL3802907.1"/>
    <property type="molecule type" value="Genomic_DNA"/>
</dbReference>
<dbReference type="SUPFAM" id="SSF141571">
    <property type="entry name" value="Pentapeptide repeat-like"/>
    <property type="match status" value="1"/>
</dbReference>
<dbReference type="Pfam" id="PF00805">
    <property type="entry name" value="Pentapeptide"/>
    <property type="match status" value="1"/>
</dbReference>
<evidence type="ECO:0000313" key="3">
    <source>
        <dbReference type="Proteomes" id="UP001530315"/>
    </source>
</evidence>
<keyword evidence="3" id="KW-1185">Reference proteome</keyword>
<evidence type="ECO:0008006" key="4">
    <source>
        <dbReference type="Google" id="ProtNLM"/>
    </source>
</evidence>
<evidence type="ECO:0000256" key="1">
    <source>
        <dbReference type="SAM" id="Phobius"/>
    </source>
</evidence>
<dbReference type="PANTHER" id="PTHR47200:SF2">
    <property type="entry name" value="THYLAKOID LUMENAL 15 KDA PROTEIN 1, CHLOROPLASTIC"/>
    <property type="match status" value="1"/>
</dbReference>
<dbReference type="InterPro" id="IPR044213">
    <property type="entry name" value="At2g44920-like"/>
</dbReference>
<organism evidence="2 3">
    <name type="scientific">Stephanodiscus triporus</name>
    <dbReference type="NCBI Taxonomy" id="2934178"/>
    <lineage>
        <taxon>Eukaryota</taxon>
        <taxon>Sar</taxon>
        <taxon>Stramenopiles</taxon>
        <taxon>Ochrophyta</taxon>
        <taxon>Bacillariophyta</taxon>
        <taxon>Coscinodiscophyceae</taxon>
        <taxon>Thalassiosirophycidae</taxon>
        <taxon>Stephanodiscales</taxon>
        <taxon>Stephanodiscaceae</taxon>
        <taxon>Stephanodiscus</taxon>
    </lineage>
</organism>
<keyword evidence="1" id="KW-0472">Membrane</keyword>
<dbReference type="Proteomes" id="UP001530315">
    <property type="component" value="Unassembled WGS sequence"/>
</dbReference>
<proteinExistence type="predicted"/>
<sequence length="210" mass="22546">MSSGDDDASSSYRKRVASSASSAAAIVLSIFFLVFAPPSLIVRAIDDDGASIAANSKITTGGASTLQSGRTIAITRGVNLDNSDFRNKNLRGVAFQQSIVRDSDFRNSNLVGASFFDATMDGSNFEGADMSLCNVEMAQFNRAILKNAILREMYVSGSTLFEGVKDIEGSDWSETQLRKDQQKYLCGHPTAKGVNPTTGVDTRESLMCLD</sequence>
<evidence type="ECO:0000313" key="2">
    <source>
        <dbReference type="EMBL" id="KAL3802907.1"/>
    </source>
</evidence>
<name>A0ABD3QRQ3_9STRA</name>
<keyword evidence="1" id="KW-1133">Transmembrane helix</keyword>
<comment type="caution">
    <text evidence="2">The sequence shown here is derived from an EMBL/GenBank/DDBJ whole genome shotgun (WGS) entry which is preliminary data.</text>
</comment>
<dbReference type="AlphaFoldDB" id="A0ABD3QRQ3"/>
<protein>
    <recommendedName>
        <fullName evidence="4">Pentapeptide repeat-containing protein</fullName>
    </recommendedName>
</protein>
<reference evidence="2 3" key="1">
    <citation type="submission" date="2024-10" db="EMBL/GenBank/DDBJ databases">
        <title>Updated reference genomes for cyclostephanoid diatoms.</title>
        <authorList>
            <person name="Roberts W.R."/>
            <person name="Alverson A.J."/>
        </authorList>
    </citation>
    <scope>NUCLEOTIDE SEQUENCE [LARGE SCALE GENOMIC DNA]</scope>
    <source>
        <strain evidence="2 3">AJA276-08</strain>
    </source>
</reference>